<accession>A0ABU1D974</accession>
<keyword evidence="3" id="KW-1185">Reference proteome</keyword>
<dbReference type="PIRSF" id="PIRSF005610">
    <property type="entry name" value="SirB"/>
    <property type="match status" value="1"/>
</dbReference>
<keyword evidence="1" id="KW-0812">Transmembrane</keyword>
<feature type="transmembrane region" description="Helical" evidence="1">
    <location>
        <begin position="99"/>
        <end position="117"/>
    </location>
</feature>
<name>A0ABU1D974_9BURK</name>
<dbReference type="PANTHER" id="PTHR39594">
    <property type="entry name" value="PROTEIN YCHQ"/>
    <property type="match status" value="1"/>
</dbReference>
<gene>
    <name evidence="2" type="ORF">Q8947_13150</name>
</gene>
<comment type="caution">
    <text evidence="2">The sequence shown here is derived from an EMBL/GenBank/DDBJ whole genome shotgun (WGS) entry which is preliminary data.</text>
</comment>
<keyword evidence="1" id="KW-0472">Membrane</keyword>
<dbReference type="PANTHER" id="PTHR39594:SF1">
    <property type="entry name" value="PROTEIN YCHQ"/>
    <property type="match status" value="1"/>
</dbReference>
<dbReference type="Proteomes" id="UP001232156">
    <property type="component" value="Unassembled WGS sequence"/>
</dbReference>
<feature type="transmembrane region" description="Helical" evidence="1">
    <location>
        <begin position="67"/>
        <end position="87"/>
    </location>
</feature>
<keyword evidence="1" id="KW-1133">Transmembrane helix</keyword>
<reference evidence="2 3" key="1">
    <citation type="submission" date="2023-08" db="EMBL/GenBank/DDBJ databases">
        <title>Alcaligenaceae gen. nov., a novel taxon isolated from the sludge of Yixing Pesticide Factory.</title>
        <authorList>
            <person name="Ruan L."/>
        </authorList>
    </citation>
    <scope>NUCLEOTIDE SEQUENCE [LARGE SCALE GENOMIC DNA]</scope>
    <source>
        <strain evidence="2 3">LG-2</strain>
    </source>
</reference>
<evidence type="ECO:0000313" key="3">
    <source>
        <dbReference type="Proteomes" id="UP001232156"/>
    </source>
</evidence>
<evidence type="ECO:0000313" key="2">
    <source>
        <dbReference type="EMBL" id="MDR4126923.1"/>
    </source>
</evidence>
<protein>
    <submittedName>
        <fullName evidence="2">SirB2 family protein</fullName>
    </submittedName>
</protein>
<feature type="transmembrane region" description="Helical" evidence="1">
    <location>
        <begin position="6"/>
        <end position="27"/>
    </location>
</feature>
<dbReference type="RefSeq" id="WP_165277484.1">
    <property type="nucleotide sequence ID" value="NZ_JAUZQE010000043.1"/>
</dbReference>
<evidence type="ECO:0000256" key="1">
    <source>
        <dbReference type="SAM" id="Phobius"/>
    </source>
</evidence>
<feature type="transmembrane region" description="Helical" evidence="1">
    <location>
        <begin position="39"/>
        <end position="61"/>
    </location>
</feature>
<organism evidence="2 3">
    <name type="scientific">Yanghanlia caeni</name>
    <dbReference type="NCBI Taxonomy" id="3064283"/>
    <lineage>
        <taxon>Bacteria</taxon>
        <taxon>Pseudomonadati</taxon>
        <taxon>Pseudomonadota</taxon>
        <taxon>Betaproteobacteria</taxon>
        <taxon>Burkholderiales</taxon>
        <taxon>Alcaligenaceae</taxon>
        <taxon>Yanghanlia</taxon>
    </lineage>
</organism>
<dbReference type="EMBL" id="JAUZQE010000043">
    <property type="protein sequence ID" value="MDR4126923.1"/>
    <property type="molecule type" value="Genomic_DNA"/>
</dbReference>
<dbReference type="InterPro" id="IPR007360">
    <property type="entry name" value="SirB"/>
</dbReference>
<proteinExistence type="predicted"/>
<dbReference type="Pfam" id="PF04247">
    <property type="entry name" value="SirB"/>
    <property type="match status" value="1"/>
</dbReference>
<sequence>MNYLLIKHLHVTAAALSIVFFIIRSYWSVTGNGLLQKKVVKIAPHIIDTVLLLAAILLSMMLGPAAAQPWVLTKIVLLIAYIGVGTIAIKRGRTPTSRAVAAIIAVGIFLYIVGVALTRNPASWFA</sequence>